<dbReference type="Pfam" id="PF00654">
    <property type="entry name" value="Voltage_CLC"/>
    <property type="match status" value="1"/>
</dbReference>
<name>A0A7U4SWH6_9BURK</name>
<comment type="subcellular location">
    <subcellularLocation>
        <location evidence="1">Membrane</location>
        <topology evidence="1">Multi-pass membrane protein</topology>
    </subcellularLocation>
</comment>
<organism evidence="10 11">
    <name type="scientific">Burkholderia humptydooensis</name>
    <dbReference type="NCBI Taxonomy" id="430531"/>
    <lineage>
        <taxon>Bacteria</taxon>
        <taxon>Pseudomonadati</taxon>
        <taxon>Pseudomonadota</taxon>
        <taxon>Betaproteobacteria</taxon>
        <taxon>Burkholderiales</taxon>
        <taxon>Burkholderiaceae</taxon>
        <taxon>Burkholderia</taxon>
        <taxon>pseudomallei group</taxon>
    </lineage>
</organism>
<dbReference type="PRINTS" id="PR00762">
    <property type="entry name" value="CLCHANNEL"/>
</dbReference>
<evidence type="ECO:0000256" key="6">
    <source>
        <dbReference type="ARBA" id="ARBA00023136"/>
    </source>
</evidence>
<dbReference type="PANTHER" id="PTHR43427:SF6">
    <property type="entry name" value="CHLORIDE CHANNEL PROTEIN CLC-E"/>
    <property type="match status" value="1"/>
</dbReference>
<accession>A0A7U4SWH6</accession>
<dbReference type="PANTHER" id="PTHR43427">
    <property type="entry name" value="CHLORIDE CHANNEL PROTEIN CLC-E"/>
    <property type="match status" value="1"/>
</dbReference>
<reference evidence="10 11" key="1">
    <citation type="submission" date="2020-12" db="EMBL/GenBank/DDBJ databases">
        <title>FDA dAtabase for Regulatory Grade micrObial Sequences (FDA-ARGOS): Supporting development and validation of Infectious Disease Dx tests.</title>
        <authorList>
            <person name="Nelson B."/>
            <person name="Plummer A."/>
            <person name="Tallon L."/>
            <person name="Sadzewicz L."/>
            <person name="Zhao X."/>
            <person name="Boylan J."/>
            <person name="Ott S."/>
            <person name="Bowen H."/>
            <person name="Vavikolanu K."/>
            <person name="Mehta A."/>
            <person name="Aluvathingal J."/>
            <person name="Nadendla S."/>
            <person name="Myers T."/>
            <person name="Yan Y."/>
            <person name="Sichtig H."/>
        </authorList>
    </citation>
    <scope>NUCLEOTIDE SEQUENCE [LARGE SCALE GENOMIC DNA]</scope>
    <source>
        <strain evidence="10 11">FDAARGOS_899</strain>
    </source>
</reference>
<keyword evidence="4" id="KW-1133">Transmembrane helix</keyword>
<accession>A0A7T2U8N4</accession>
<dbReference type="InterPro" id="IPR050368">
    <property type="entry name" value="ClC-type_chloride_channel"/>
</dbReference>
<dbReference type="Gene3D" id="1.10.3080.10">
    <property type="entry name" value="Clc chloride channel"/>
    <property type="match status" value="1"/>
</dbReference>
<keyword evidence="6" id="KW-0472">Membrane</keyword>
<protein>
    <submittedName>
        <fullName evidence="10">Chloride channel protein</fullName>
    </submittedName>
</protein>
<dbReference type="EMBL" id="CP065687">
    <property type="protein sequence ID" value="QPS47524.1"/>
    <property type="molecule type" value="Genomic_DNA"/>
</dbReference>
<sequence>MFNPIASASSASSIPSARPSSSASAAARGPLVELAAVTLLTGVGAGLGGMLLALLLHAIQHVAYGYDVAHAIGEESFLQGVTAAPPLRRFVVLIGCGVVAGGGWWALYRFGAPLVGIRRAVRADDPRMPAASTTAHALLQIVSVALGSPLGREVAPREIGAMWAGWLAHRVGLPAADARVMVACGAGAGLAAVYNVPLGGALFVLEVLLGTFAWRALVPAVATSAIATLVAWIGLGNEQQYHVAPLAAGASLFAWSAVCGPLFGVAAYGFARLTAHARARAPKDARLPVLALVNFTIVGALATVFPPLLGNGKGPVALGFDGQLAMGLAATLLVLKIAITWSSLRAGAEGGLLTPGIANGALLAIVLGGLWSVAWPGEPTGAFAIVGAAAFLAASMQMPLTAIVLVVEFTRVGHDFLIPMLIAAAGAVAAFRVLARRRERKA</sequence>
<evidence type="ECO:0000256" key="7">
    <source>
        <dbReference type="ARBA" id="ARBA00023173"/>
    </source>
</evidence>
<evidence type="ECO:0000256" key="3">
    <source>
        <dbReference type="ARBA" id="ARBA00022692"/>
    </source>
</evidence>
<evidence type="ECO:0000313" key="10">
    <source>
        <dbReference type="EMBL" id="QPS47524.1"/>
    </source>
</evidence>
<evidence type="ECO:0000256" key="2">
    <source>
        <dbReference type="ARBA" id="ARBA00022448"/>
    </source>
</evidence>
<keyword evidence="7" id="KW-0869">Chloride channel</keyword>
<evidence type="ECO:0000256" key="8">
    <source>
        <dbReference type="ARBA" id="ARBA00023214"/>
    </source>
</evidence>
<dbReference type="KEGG" id="bhg:I6G56_24190"/>
<evidence type="ECO:0000256" key="5">
    <source>
        <dbReference type="ARBA" id="ARBA00023065"/>
    </source>
</evidence>
<keyword evidence="3" id="KW-0812">Transmembrane</keyword>
<dbReference type="InterPro" id="IPR001807">
    <property type="entry name" value="ClC"/>
</dbReference>
<evidence type="ECO:0000256" key="9">
    <source>
        <dbReference type="ARBA" id="ARBA00023303"/>
    </source>
</evidence>
<dbReference type="Proteomes" id="UP000594943">
    <property type="component" value="Chromosome 2"/>
</dbReference>
<keyword evidence="9" id="KW-0407">Ion channel</keyword>
<gene>
    <name evidence="10" type="ORF">I6G56_24190</name>
</gene>
<dbReference type="InterPro" id="IPR014743">
    <property type="entry name" value="Cl-channel_core"/>
</dbReference>
<proteinExistence type="predicted"/>
<keyword evidence="5" id="KW-0406">Ion transport</keyword>
<dbReference type="GO" id="GO:0005254">
    <property type="term" value="F:chloride channel activity"/>
    <property type="evidence" value="ECO:0007669"/>
    <property type="project" value="UniProtKB-KW"/>
</dbReference>
<dbReference type="RefSeq" id="WP_006027564.1">
    <property type="nucleotide sequence ID" value="NZ_CP013382.1"/>
</dbReference>
<keyword evidence="8" id="KW-0868">Chloride</keyword>
<dbReference type="SUPFAM" id="SSF81340">
    <property type="entry name" value="Clc chloride channel"/>
    <property type="match status" value="1"/>
</dbReference>
<evidence type="ECO:0000256" key="4">
    <source>
        <dbReference type="ARBA" id="ARBA00022989"/>
    </source>
</evidence>
<evidence type="ECO:0000256" key="1">
    <source>
        <dbReference type="ARBA" id="ARBA00004141"/>
    </source>
</evidence>
<dbReference type="CDD" id="cd01033">
    <property type="entry name" value="ClC_like"/>
    <property type="match status" value="1"/>
</dbReference>
<dbReference type="GO" id="GO:0034707">
    <property type="term" value="C:chloride channel complex"/>
    <property type="evidence" value="ECO:0007669"/>
    <property type="project" value="UniProtKB-KW"/>
</dbReference>
<keyword evidence="2" id="KW-0813">Transport</keyword>
<dbReference type="AlphaFoldDB" id="A0A7U4SWH6"/>
<evidence type="ECO:0000313" key="11">
    <source>
        <dbReference type="Proteomes" id="UP000594943"/>
    </source>
</evidence>